<reference evidence="3" key="1">
    <citation type="submission" date="2025-08" db="UniProtKB">
        <authorList>
            <consortium name="RefSeq"/>
        </authorList>
    </citation>
    <scope>IDENTIFICATION</scope>
</reference>
<dbReference type="InterPro" id="IPR031750">
    <property type="entry name" value="DUF4734"/>
</dbReference>
<dbReference type="AlphaFoldDB" id="A0AB39Z8K4"/>
<sequence>MDRIVELSKLKQDGGKPKVDQAKIDGLAADLAAAIKGTYMLKGGKELEDKEPGQKLTIEPSLSNQDLIIGENDNINIPKESLNSEKISSENSLALELEPLNLAFSILSKPCPSSENLNCRQPLKEPMDAELLRILNDPESGSFKVYVGKYKFRCHLQVLQAHSKYFQDCEDVGTLRAHLPTDMVTPTAFHVIYNWMLDITKRPKGGCSMVEIYSASTFLKIDELLEFAFVCFNKSSVSGSLAFGLFLEAQKFEIRMFQFLMLSRIEEFFLPLVASKEFVQLEFYWVRKLLSIHSIGVNSEIEIFMTAVRWLSYDWDARNVFLEKLMGCVRFCLIPALFLRFLQGEQKTLVLKSICQSPKIREKVNKAFVYTSNELCDLTQRIFSVVKEFDPPEQRKWIFDKRCSYHRKPGGNQGQFFTYQQFLNYLESLHDSVPDHGS</sequence>
<dbReference type="InterPro" id="IPR011333">
    <property type="entry name" value="SKP1/BTB/POZ_sf"/>
</dbReference>
<dbReference type="RefSeq" id="XP_016930239.4">
    <property type="nucleotide sequence ID" value="XM_017074750.4"/>
</dbReference>
<dbReference type="InterPro" id="IPR011705">
    <property type="entry name" value="BACK"/>
</dbReference>
<accession>A0AB39Z8K4</accession>
<dbReference type="PANTHER" id="PTHR22667">
    <property type="entry name" value="AT01380P-RELATED"/>
    <property type="match status" value="1"/>
</dbReference>
<gene>
    <name evidence="3" type="primary">LOC108009978</name>
</gene>
<feature type="domain" description="BACK" evidence="1">
    <location>
        <begin position="242"/>
        <end position="343"/>
    </location>
</feature>
<dbReference type="PANTHER" id="PTHR22667:SF0">
    <property type="entry name" value="AT01380P-RELATED"/>
    <property type="match status" value="1"/>
</dbReference>
<dbReference type="Gene3D" id="3.30.710.10">
    <property type="entry name" value="Potassium Channel Kv1.1, Chain A"/>
    <property type="match status" value="1"/>
</dbReference>
<dbReference type="Pfam" id="PF15881">
    <property type="entry name" value="DUF4734"/>
    <property type="match status" value="1"/>
</dbReference>
<keyword evidence="2" id="KW-1185">Reference proteome</keyword>
<evidence type="ECO:0000313" key="3">
    <source>
        <dbReference type="RefSeq" id="XP_016930239.4"/>
    </source>
</evidence>
<protein>
    <submittedName>
        <fullName evidence="3">Uncharacterized protein isoform X1</fullName>
    </submittedName>
</protein>
<dbReference type="GeneID" id="108009978"/>
<proteinExistence type="predicted"/>
<dbReference type="Gene3D" id="1.25.40.420">
    <property type="match status" value="1"/>
</dbReference>
<evidence type="ECO:0000313" key="2">
    <source>
        <dbReference type="Proteomes" id="UP001652628"/>
    </source>
</evidence>
<name>A0AB39Z8K4_DROSZ</name>
<organism evidence="2 3">
    <name type="scientific">Drosophila suzukii</name>
    <name type="common">Spotted-wing drosophila fruit fly</name>
    <dbReference type="NCBI Taxonomy" id="28584"/>
    <lineage>
        <taxon>Eukaryota</taxon>
        <taxon>Metazoa</taxon>
        <taxon>Ecdysozoa</taxon>
        <taxon>Arthropoda</taxon>
        <taxon>Hexapoda</taxon>
        <taxon>Insecta</taxon>
        <taxon>Pterygota</taxon>
        <taxon>Neoptera</taxon>
        <taxon>Endopterygota</taxon>
        <taxon>Diptera</taxon>
        <taxon>Brachycera</taxon>
        <taxon>Muscomorpha</taxon>
        <taxon>Ephydroidea</taxon>
        <taxon>Drosophilidae</taxon>
        <taxon>Drosophila</taxon>
        <taxon>Sophophora</taxon>
    </lineage>
</organism>
<dbReference type="SMART" id="SM00875">
    <property type="entry name" value="BACK"/>
    <property type="match status" value="1"/>
</dbReference>
<dbReference type="Proteomes" id="UP001652628">
    <property type="component" value="Chromosome 2R"/>
</dbReference>
<dbReference type="Pfam" id="PF07707">
    <property type="entry name" value="BACK"/>
    <property type="match status" value="1"/>
</dbReference>
<dbReference type="SUPFAM" id="SSF54695">
    <property type="entry name" value="POZ domain"/>
    <property type="match status" value="1"/>
</dbReference>
<evidence type="ECO:0000259" key="1">
    <source>
        <dbReference type="SMART" id="SM00875"/>
    </source>
</evidence>